<keyword evidence="1" id="KW-1133">Transmembrane helix</keyword>
<dbReference type="RefSeq" id="WP_003387884.1">
    <property type="nucleotide sequence ID" value="NZ_APBN01000003.1"/>
</dbReference>
<dbReference type="PATRIC" id="fig|1300222.3.peg.1987"/>
<feature type="transmembrane region" description="Helical" evidence="1">
    <location>
        <begin position="68"/>
        <end position="89"/>
    </location>
</feature>
<dbReference type="Proteomes" id="UP000012081">
    <property type="component" value="Unassembled WGS sequence"/>
</dbReference>
<evidence type="ECO:0000256" key="1">
    <source>
        <dbReference type="SAM" id="Phobius"/>
    </source>
</evidence>
<comment type="caution">
    <text evidence="2">The sequence shown here is derived from an EMBL/GenBank/DDBJ whole genome shotgun (WGS) entry which is preliminary data.</text>
</comment>
<keyword evidence="3" id="KW-1185">Reference proteome</keyword>
<protein>
    <submittedName>
        <fullName evidence="2">Uncharacterized protein</fullName>
    </submittedName>
</protein>
<sequence length="130" mass="14449">MAKHFIASIPASFLFVFGAALFYFQDRFMVLPLAMFTFPTVLFLGIPMAIAIDWLLKPIGNTKPVKRFFIESLLYVIAGVAATGILFLIVTGRFVPFSFKFYLLGASASYVYFLCLSFVRLKGSKASCSS</sequence>
<evidence type="ECO:0000313" key="2">
    <source>
        <dbReference type="EMBL" id="EMT53025.1"/>
    </source>
</evidence>
<organism evidence="2 3">
    <name type="scientific">Brevibacillus borstelensis AK1</name>
    <dbReference type="NCBI Taxonomy" id="1300222"/>
    <lineage>
        <taxon>Bacteria</taxon>
        <taxon>Bacillati</taxon>
        <taxon>Bacillota</taxon>
        <taxon>Bacilli</taxon>
        <taxon>Bacillales</taxon>
        <taxon>Paenibacillaceae</taxon>
        <taxon>Brevibacillus</taxon>
    </lineage>
</organism>
<accession>M8EC14</accession>
<proteinExistence type="predicted"/>
<feature type="transmembrane region" description="Helical" evidence="1">
    <location>
        <begin position="101"/>
        <end position="121"/>
    </location>
</feature>
<dbReference type="AlphaFoldDB" id="M8EC14"/>
<dbReference type="STRING" id="1300222.I532_09607"/>
<feature type="transmembrane region" description="Helical" evidence="1">
    <location>
        <begin position="30"/>
        <end position="56"/>
    </location>
</feature>
<keyword evidence="1" id="KW-0812">Transmembrane</keyword>
<dbReference type="OrthoDB" id="2468254at2"/>
<gene>
    <name evidence="2" type="ORF">I532_09607</name>
</gene>
<dbReference type="EMBL" id="APBN01000003">
    <property type="protein sequence ID" value="EMT53025.1"/>
    <property type="molecule type" value="Genomic_DNA"/>
</dbReference>
<reference evidence="2 3" key="1">
    <citation type="submission" date="2013-03" db="EMBL/GenBank/DDBJ databases">
        <title>Assembly of a new bacterial strain Brevibacillus borstelensis AK1.</title>
        <authorList>
            <person name="Rajan I."/>
            <person name="PoliReddy D."/>
            <person name="Sugumar T."/>
            <person name="Rathinam K."/>
            <person name="Alqarawi S."/>
            <person name="Khalil A.B."/>
            <person name="Sivakumar N."/>
        </authorList>
    </citation>
    <scope>NUCLEOTIDE SEQUENCE [LARGE SCALE GENOMIC DNA]</scope>
    <source>
        <strain evidence="2 3">AK1</strain>
    </source>
</reference>
<evidence type="ECO:0000313" key="3">
    <source>
        <dbReference type="Proteomes" id="UP000012081"/>
    </source>
</evidence>
<keyword evidence="1" id="KW-0472">Membrane</keyword>
<name>M8EC14_9BACL</name>
<feature type="transmembrane region" description="Helical" evidence="1">
    <location>
        <begin position="5"/>
        <end position="24"/>
    </location>
</feature>